<accession>A0A397XWU9</accession>
<protein>
    <submittedName>
        <fullName evidence="2">Uncharacterized protein</fullName>
    </submittedName>
</protein>
<feature type="transmembrane region" description="Helical" evidence="1">
    <location>
        <begin position="133"/>
        <end position="152"/>
    </location>
</feature>
<dbReference type="SMR" id="A0A397XWU9"/>
<name>A0A397XWU9_BRACM</name>
<organism evidence="2 3">
    <name type="scientific">Brassica campestris</name>
    <name type="common">Field mustard</name>
    <dbReference type="NCBI Taxonomy" id="3711"/>
    <lineage>
        <taxon>Eukaryota</taxon>
        <taxon>Viridiplantae</taxon>
        <taxon>Streptophyta</taxon>
        <taxon>Embryophyta</taxon>
        <taxon>Tracheophyta</taxon>
        <taxon>Spermatophyta</taxon>
        <taxon>Magnoliopsida</taxon>
        <taxon>eudicotyledons</taxon>
        <taxon>Gunneridae</taxon>
        <taxon>Pentapetalae</taxon>
        <taxon>rosids</taxon>
        <taxon>malvids</taxon>
        <taxon>Brassicales</taxon>
        <taxon>Brassicaceae</taxon>
        <taxon>Brassiceae</taxon>
        <taxon>Brassica</taxon>
    </lineage>
</organism>
<evidence type="ECO:0000313" key="2">
    <source>
        <dbReference type="EMBL" id="RID45842.1"/>
    </source>
</evidence>
<evidence type="ECO:0000256" key="1">
    <source>
        <dbReference type="SAM" id="Phobius"/>
    </source>
</evidence>
<keyword evidence="1" id="KW-1133">Transmembrane helix</keyword>
<reference evidence="2 3" key="1">
    <citation type="submission" date="2018-06" db="EMBL/GenBank/DDBJ databases">
        <title>WGS assembly of Brassica rapa FPsc.</title>
        <authorList>
            <person name="Bowman J."/>
            <person name="Kohchi T."/>
            <person name="Yamato K."/>
            <person name="Jenkins J."/>
            <person name="Shu S."/>
            <person name="Ishizaki K."/>
            <person name="Yamaoka S."/>
            <person name="Nishihama R."/>
            <person name="Nakamura Y."/>
            <person name="Berger F."/>
            <person name="Adam C."/>
            <person name="Aki S."/>
            <person name="Althoff F."/>
            <person name="Araki T."/>
            <person name="Arteaga-Vazquez M."/>
            <person name="Balasubrmanian S."/>
            <person name="Bauer D."/>
            <person name="Boehm C."/>
            <person name="Briginshaw L."/>
            <person name="Caballero-Perez J."/>
            <person name="Catarino B."/>
            <person name="Chen F."/>
            <person name="Chiyoda S."/>
            <person name="Chovatia M."/>
            <person name="Davies K."/>
            <person name="Delmans M."/>
            <person name="Demura T."/>
            <person name="Dierschke T."/>
            <person name="Dolan L."/>
            <person name="Dorantes-Acosta A."/>
            <person name="Eklund D."/>
            <person name="Florent S."/>
            <person name="Flores-Sandoval E."/>
            <person name="Fujiyama A."/>
            <person name="Fukuzawa H."/>
            <person name="Galik B."/>
            <person name="Grimanelli D."/>
            <person name="Grimwood J."/>
            <person name="Grossniklaus U."/>
            <person name="Hamada T."/>
            <person name="Haseloff J."/>
            <person name="Hetherington A."/>
            <person name="Higo A."/>
            <person name="Hirakawa Y."/>
            <person name="Hundley H."/>
            <person name="Ikeda Y."/>
            <person name="Inoue K."/>
            <person name="Inoue S."/>
            <person name="Ishida S."/>
            <person name="Jia Q."/>
            <person name="Kakita M."/>
            <person name="Kanazawa T."/>
            <person name="Kawai Y."/>
            <person name="Kawashima T."/>
            <person name="Kennedy M."/>
            <person name="Kinose K."/>
            <person name="Kinoshita T."/>
            <person name="Kohara Y."/>
            <person name="Koide E."/>
            <person name="Komatsu K."/>
            <person name="Kopischke S."/>
            <person name="Kubo M."/>
            <person name="Kyozuka J."/>
            <person name="Lagercrantz U."/>
            <person name="Lin S."/>
            <person name="Lindquist E."/>
            <person name="Lipzen A."/>
            <person name="Lu C."/>
            <person name="Luna E."/>
            <person name="Martienssen R."/>
            <person name="Minamino N."/>
            <person name="Mizutani M."/>
            <person name="Mizutani M."/>
            <person name="Mochizuki N."/>
            <person name="Monte I."/>
            <person name="Mosher R."/>
            <person name="Nagasaki H."/>
            <person name="Nakagami H."/>
            <person name="Naramoto S."/>
            <person name="Nishitani K."/>
            <person name="Ohtani M."/>
            <person name="Okamoto T."/>
            <person name="Okumura M."/>
            <person name="Phillips J."/>
            <person name="Pollak B."/>
            <person name="Reinders A."/>
            <person name="Roevekamp M."/>
            <person name="Sano R."/>
            <person name="Sawa S."/>
            <person name="Schmid M."/>
            <person name="Shirakawa M."/>
            <person name="Solano R."/>
            <person name="Spunde A."/>
            <person name="Suetsugu N."/>
            <person name="Sugano S."/>
            <person name="Sugiyama A."/>
            <person name="Sun R."/>
            <person name="Suzuki Y."/>
            <person name="Takenaka M."/>
            <person name="Takezawa D."/>
            <person name="Tomogane H."/>
            <person name="Tsuzuki M."/>
            <person name="Ueda T."/>
            <person name="Umeda M."/>
            <person name="Ward J."/>
            <person name="Watanabe Y."/>
            <person name="Yazaki K."/>
            <person name="Yokoyama R."/>
            <person name="Yoshitake Y."/>
            <person name="Yotsui I."/>
            <person name="Zachgo S."/>
            <person name="Schmutz J."/>
        </authorList>
    </citation>
    <scope>NUCLEOTIDE SEQUENCE [LARGE SCALE GENOMIC DNA]</scope>
    <source>
        <strain evidence="3">cv. B-3</strain>
    </source>
</reference>
<keyword evidence="1" id="KW-0472">Membrane</keyword>
<dbReference type="EMBL" id="CM010636">
    <property type="protein sequence ID" value="RID45842.1"/>
    <property type="molecule type" value="Genomic_DNA"/>
</dbReference>
<dbReference type="PANTHER" id="PTHR33248">
    <property type="entry name" value="ZINC ION-BINDING PROTEIN"/>
    <property type="match status" value="1"/>
</dbReference>
<evidence type="ECO:0000313" key="3">
    <source>
        <dbReference type="Proteomes" id="UP000264353"/>
    </source>
</evidence>
<proteinExistence type="predicted"/>
<dbReference type="Proteomes" id="UP000264353">
    <property type="component" value="Chromosome A9"/>
</dbReference>
<sequence length="154" mass="17271">MALSQNSSASIGSIPNSQGPPCYCLQPSQLAISWSDDNPGRRYYKCEDHGFVLWHDKERSCRWQKRSLLEAREKILTQSEEIKAFSAALRQANAQIAALEVGRSSGSVNESLRSIEDRVNEHMKQTQIMLRNVVVYSAGGFGFATALVFYLLKK</sequence>
<gene>
    <name evidence="2" type="ORF">BRARA_I02537</name>
</gene>
<dbReference type="AlphaFoldDB" id="A0A397XWU9"/>
<keyword evidence="1" id="KW-0812">Transmembrane</keyword>